<reference evidence="2" key="1">
    <citation type="submission" date="2022-08" db="EMBL/GenBank/DDBJ databases">
        <title>Novel Bdellovibrio Species Isolated from Svalbard: Designation Bdellovibrio svalbardensis.</title>
        <authorList>
            <person name="Mitchell R.J."/>
            <person name="Choi S.Y."/>
        </authorList>
    </citation>
    <scope>NUCLEOTIDE SEQUENCE</scope>
    <source>
        <strain evidence="2">PAP01</strain>
    </source>
</reference>
<evidence type="ECO:0000313" key="2">
    <source>
        <dbReference type="EMBL" id="MDG0817200.1"/>
    </source>
</evidence>
<name>A0ABT6DK22_9BACT</name>
<comment type="caution">
    <text evidence="2">The sequence shown here is derived from an EMBL/GenBank/DDBJ whole genome shotgun (WGS) entry which is preliminary data.</text>
</comment>
<sequence length="278" mass="32935">MIQKPAILSYQNVVLFLQHYYEYRKGLDVFSYTKWAQELGLKNRAYLRMVVMGERPISESIAEAFVAALQFNDVESDYFMTLVNYNQCKTGEQKRTFAKKLLRFQMNAEDFLEVENHYEFLADELLPRIQTLLSFEDVAKDTAKAAQILGISVQKFFDSCSKLEKMGLLEKQEVGGESKWVVVKKSWRLPNNFRGLGYKEFYKDAWRRAEEAIEKYEAHERRFRNLFVAMSASEFEDFLRDFETFVQEQSAKRNVDHLFNRRLYQLNFSFFPSTEIMS</sequence>
<dbReference type="EMBL" id="JANRMI010000003">
    <property type="protein sequence ID" value="MDG0817200.1"/>
    <property type="molecule type" value="Genomic_DNA"/>
</dbReference>
<dbReference type="InterPro" id="IPR011873">
    <property type="entry name" value="CHP02147"/>
</dbReference>
<dbReference type="InterPro" id="IPR025537">
    <property type="entry name" value="DUF4423"/>
</dbReference>
<evidence type="ECO:0000259" key="1">
    <source>
        <dbReference type="Pfam" id="PF14394"/>
    </source>
</evidence>
<gene>
    <name evidence="2" type="ORF">NWE73_12540</name>
</gene>
<dbReference type="NCBIfam" id="TIGR02147">
    <property type="entry name" value="Fsuc_second"/>
    <property type="match status" value="1"/>
</dbReference>
<accession>A0ABT6DK22</accession>
<dbReference type="Proteomes" id="UP001152321">
    <property type="component" value="Unassembled WGS sequence"/>
</dbReference>
<feature type="domain" description="DUF4423" evidence="1">
    <location>
        <begin position="115"/>
        <end position="272"/>
    </location>
</feature>
<organism evidence="2 3">
    <name type="scientific">Bdellovibrio svalbardensis</name>
    <dbReference type="NCBI Taxonomy" id="2972972"/>
    <lineage>
        <taxon>Bacteria</taxon>
        <taxon>Pseudomonadati</taxon>
        <taxon>Bdellovibrionota</taxon>
        <taxon>Bdellovibrionia</taxon>
        <taxon>Bdellovibrionales</taxon>
        <taxon>Pseudobdellovibrionaceae</taxon>
        <taxon>Bdellovibrio</taxon>
    </lineage>
</organism>
<evidence type="ECO:0000313" key="3">
    <source>
        <dbReference type="Proteomes" id="UP001152321"/>
    </source>
</evidence>
<dbReference type="Pfam" id="PF14394">
    <property type="entry name" value="DUF4423"/>
    <property type="match status" value="1"/>
</dbReference>
<keyword evidence="3" id="KW-1185">Reference proteome</keyword>
<proteinExistence type="predicted"/>
<protein>
    <submittedName>
        <fullName evidence="2">TIGR02147 family protein</fullName>
    </submittedName>
</protein>
<dbReference type="RefSeq" id="WP_277578675.1">
    <property type="nucleotide sequence ID" value="NZ_JANRMI010000003.1"/>
</dbReference>